<dbReference type="InParanoid" id="A0A251UT94"/>
<evidence type="ECO:0000313" key="2">
    <source>
        <dbReference type="Proteomes" id="UP000215914"/>
    </source>
</evidence>
<proteinExistence type="predicted"/>
<gene>
    <name evidence="1" type="ORF">HannXRQ_Chr05g0160491</name>
</gene>
<evidence type="ECO:0008006" key="3">
    <source>
        <dbReference type="Google" id="ProtNLM"/>
    </source>
</evidence>
<accession>A0A251UT94</accession>
<keyword evidence="2" id="KW-1185">Reference proteome</keyword>
<dbReference type="PANTHER" id="PTHR48462">
    <property type="entry name" value="PROTEIN, PUTATIVE-RELATED"/>
    <property type="match status" value="1"/>
</dbReference>
<name>A0A251UT94_HELAN</name>
<protein>
    <recommendedName>
        <fullName evidence="3">Reverse transcriptase domain-containing protein</fullName>
    </recommendedName>
</protein>
<organism evidence="1 2">
    <name type="scientific">Helianthus annuus</name>
    <name type="common">Common sunflower</name>
    <dbReference type="NCBI Taxonomy" id="4232"/>
    <lineage>
        <taxon>Eukaryota</taxon>
        <taxon>Viridiplantae</taxon>
        <taxon>Streptophyta</taxon>
        <taxon>Embryophyta</taxon>
        <taxon>Tracheophyta</taxon>
        <taxon>Spermatophyta</taxon>
        <taxon>Magnoliopsida</taxon>
        <taxon>eudicotyledons</taxon>
        <taxon>Gunneridae</taxon>
        <taxon>Pentapetalae</taxon>
        <taxon>asterids</taxon>
        <taxon>campanulids</taxon>
        <taxon>Asterales</taxon>
        <taxon>Asteraceae</taxon>
        <taxon>Asteroideae</taxon>
        <taxon>Heliantheae alliance</taxon>
        <taxon>Heliantheae</taxon>
        <taxon>Helianthus</taxon>
    </lineage>
</organism>
<sequence length="215" mass="24028">MSAVEYRTILKYRLMIPLFSVDEPCPVCRKVCLDTFGEHAVHCKELPGFKYRHDLVRDIMFDIIKRAGISAKKEAPVNFLTDPLDGRSTLRPTNILVFGWVRGKHACVDLTRVSPLVGLRDNGFVASQAALKAESSKVAKHEKACLENQHVFIPFAFDTFGSVAPEAVEFLNKVQRVVNSNLSTFKCRFVFSRIGFTIQKGIAAQLVARLPATCL</sequence>
<dbReference type="Proteomes" id="UP000215914">
    <property type="component" value="Chromosome 5"/>
</dbReference>
<dbReference type="PANTHER" id="PTHR48462:SF1">
    <property type="entry name" value="PROTEIN, PUTATIVE-RELATED"/>
    <property type="match status" value="1"/>
</dbReference>
<evidence type="ECO:0000313" key="1">
    <source>
        <dbReference type="EMBL" id="OTG26607.1"/>
    </source>
</evidence>
<dbReference type="EMBL" id="CM007894">
    <property type="protein sequence ID" value="OTG26607.1"/>
    <property type="molecule type" value="Genomic_DNA"/>
</dbReference>
<dbReference type="AlphaFoldDB" id="A0A251UT94"/>
<reference evidence="2" key="1">
    <citation type="journal article" date="2017" name="Nature">
        <title>The sunflower genome provides insights into oil metabolism, flowering and Asterid evolution.</title>
        <authorList>
            <person name="Badouin H."/>
            <person name="Gouzy J."/>
            <person name="Grassa C.J."/>
            <person name="Murat F."/>
            <person name="Staton S.E."/>
            <person name="Cottret L."/>
            <person name="Lelandais-Briere C."/>
            <person name="Owens G.L."/>
            <person name="Carrere S."/>
            <person name="Mayjonade B."/>
            <person name="Legrand L."/>
            <person name="Gill N."/>
            <person name="Kane N.C."/>
            <person name="Bowers J.E."/>
            <person name="Hubner S."/>
            <person name="Bellec A."/>
            <person name="Berard A."/>
            <person name="Berges H."/>
            <person name="Blanchet N."/>
            <person name="Boniface M.C."/>
            <person name="Brunel D."/>
            <person name="Catrice O."/>
            <person name="Chaidir N."/>
            <person name="Claudel C."/>
            <person name="Donnadieu C."/>
            <person name="Faraut T."/>
            <person name="Fievet G."/>
            <person name="Helmstetter N."/>
            <person name="King M."/>
            <person name="Knapp S.J."/>
            <person name="Lai Z."/>
            <person name="Le Paslier M.C."/>
            <person name="Lippi Y."/>
            <person name="Lorenzon L."/>
            <person name="Mandel J.R."/>
            <person name="Marage G."/>
            <person name="Marchand G."/>
            <person name="Marquand E."/>
            <person name="Bret-Mestries E."/>
            <person name="Morien E."/>
            <person name="Nambeesan S."/>
            <person name="Nguyen T."/>
            <person name="Pegot-Espagnet P."/>
            <person name="Pouilly N."/>
            <person name="Raftis F."/>
            <person name="Sallet E."/>
            <person name="Schiex T."/>
            <person name="Thomas J."/>
            <person name="Vandecasteele C."/>
            <person name="Vares D."/>
            <person name="Vear F."/>
            <person name="Vautrin S."/>
            <person name="Crespi M."/>
            <person name="Mangin B."/>
            <person name="Burke J.M."/>
            <person name="Salse J."/>
            <person name="Munos S."/>
            <person name="Vincourt P."/>
            <person name="Rieseberg L.H."/>
            <person name="Langlade N.B."/>
        </authorList>
    </citation>
    <scope>NUCLEOTIDE SEQUENCE [LARGE SCALE GENOMIC DNA]</scope>
    <source>
        <strain evidence="2">cv. SF193</strain>
    </source>
</reference>